<organism evidence="3 4">
    <name type="scientific">Neohortaea acidophila</name>
    <dbReference type="NCBI Taxonomy" id="245834"/>
    <lineage>
        <taxon>Eukaryota</taxon>
        <taxon>Fungi</taxon>
        <taxon>Dikarya</taxon>
        <taxon>Ascomycota</taxon>
        <taxon>Pezizomycotina</taxon>
        <taxon>Dothideomycetes</taxon>
        <taxon>Dothideomycetidae</taxon>
        <taxon>Mycosphaerellales</taxon>
        <taxon>Teratosphaeriaceae</taxon>
        <taxon>Neohortaea</taxon>
    </lineage>
</organism>
<evidence type="ECO:0000313" key="3">
    <source>
        <dbReference type="EMBL" id="KAF2482836.1"/>
    </source>
</evidence>
<dbReference type="AlphaFoldDB" id="A0A6A6PST3"/>
<dbReference type="Pfam" id="PF22041">
    <property type="entry name" value="GST_C_7"/>
    <property type="match status" value="1"/>
</dbReference>
<evidence type="ECO:0000259" key="2">
    <source>
        <dbReference type="Pfam" id="PF22041"/>
    </source>
</evidence>
<feature type="domain" description="Glutathione S-transferase UstS-like C-terminal" evidence="2">
    <location>
        <begin position="121"/>
        <end position="240"/>
    </location>
</feature>
<dbReference type="InterPro" id="IPR036282">
    <property type="entry name" value="Glutathione-S-Trfase_C_sf"/>
</dbReference>
<dbReference type="RefSeq" id="XP_033589406.1">
    <property type="nucleotide sequence ID" value="XM_033736097.1"/>
</dbReference>
<dbReference type="InterPro" id="IPR036249">
    <property type="entry name" value="Thioredoxin-like_sf"/>
</dbReference>
<dbReference type="Proteomes" id="UP000799767">
    <property type="component" value="Unassembled WGS sequence"/>
</dbReference>
<evidence type="ECO:0000313" key="4">
    <source>
        <dbReference type="Proteomes" id="UP000799767"/>
    </source>
</evidence>
<dbReference type="InterPro" id="IPR054416">
    <property type="entry name" value="GST_UstS-like_C"/>
</dbReference>
<dbReference type="EMBL" id="MU001636">
    <property type="protein sequence ID" value="KAF2482836.1"/>
    <property type="molecule type" value="Genomic_DNA"/>
</dbReference>
<protein>
    <submittedName>
        <fullName evidence="3">Uncharacterized protein</fullName>
    </submittedName>
</protein>
<sequence>MSSEIILFDLPSKGDHPKCWSLNPWKARLALNYKGVPYKTEWTEYPDIADKFKQYGIPANDRNVNPNAEYSCPAARFPDGSYVMDSRKIAETLDKLAPQPSLHTNKGELIDRVQQTVLGCQGALAPLLMPAVPDLLPPRSAEYFHATRAKRFGMPLAEFAKSDKGGENAWKNAEPHLATLKDILAEKDSGVFVLGGEVSFADFIIAGFWDFLRKTNEEAFARVMKIDKRFGEHHKACAKWLEVDD</sequence>
<feature type="domain" description="GST N-terminal" evidence="1">
    <location>
        <begin position="20"/>
        <end position="95"/>
    </location>
</feature>
<dbReference type="Gene3D" id="3.40.30.10">
    <property type="entry name" value="Glutaredoxin"/>
    <property type="match status" value="1"/>
</dbReference>
<accession>A0A6A6PST3</accession>
<evidence type="ECO:0000259" key="1">
    <source>
        <dbReference type="Pfam" id="PF13409"/>
    </source>
</evidence>
<keyword evidence="4" id="KW-1185">Reference proteome</keyword>
<dbReference type="InterPro" id="IPR004045">
    <property type="entry name" value="Glutathione_S-Trfase_N"/>
</dbReference>
<dbReference type="Pfam" id="PF13409">
    <property type="entry name" value="GST_N_2"/>
    <property type="match status" value="1"/>
</dbReference>
<dbReference type="SUPFAM" id="SSF52833">
    <property type="entry name" value="Thioredoxin-like"/>
    <property type="match status" value="1"/>
</dbReference>
<dbReference type="SUPFAM" id="SSF47616">
    <property type="entry name" value="GST C-terminal domain-like"/>
    <property type="match status" value="1"/>
</dbReference>
<reference evidence="3" key="1">
    <citation type="journal article" date="2020" name="Stud. Mycol.">
        <title>101 Dothideomycetes genomes: a test case for predicting lifestyles and emergence of pathogens.</title>
        <authorList>
            <person name="Haridas S."/>
            <person name="Albert R."/>
            <person name="Binder M."/>
            <person name="Bloem J."/>
            <person name="Labutti K."/>
            <person name="Salamov A."/>
            <person name="Andreopoulos B."/>
            <person name="Baker S."/>
            <person name="Barry K."/>
            <person name="Bills G."/>
            <person name="Bluhm B."/>
            <person name="Cannon C."/>
            <person name="Castanera R."/>
            <person name="Culley D."/>
            <person name="Daum C."/>
            <person name="Ezra D."/>
            <person name="Gonzalez J."/>
            <person name="Henrissat B."/>
            <person name="Kuo A."/>
            <person name="Liang C."/>
            <person name="Lipzen A."/>
            <person name="Lutzoni F."/>
            <person name="Magnuson J."/>
            <person name="Mondo S."/>
            <person name="Nolan M."/>
            <person name="Ohm R."/>
            <person name="Pangilinan J."/>
            <person name="Park H.-J."/>
            <person name="Ramirez L."/>
            <person name="Alfaro M."/>
            <person name="Sun H."/>
            <person name="Tritt A."/>
            <person name="Yoshinaga Y."/>
            <person name="Zwiers L.-H."/>
            <person name="Turgeon B."/>
            <person name="Goodwin S."/>
            <person name="Spatafora J."/>
            <person name="Crous P."/>
            <person name="Grigoriev I."/>
        </authorList>
    </citation>
    <scope>NUCLEOTIDE SEQUENCE</scope>
    <source>
        <strain evidence="3">CBS 113389</strain>
    </source>
</reference>
<dbReference type="OrthoDB" id="4951845at2759"/>
<dbReference type="GeneID" id="54477099"/>
<gene>
    <name evidence="3" type="ORF">BDY17DRAFT_317377</name>
</gene>
<dbReference type="Gene3D" id="1.20.1050.10">
    <property type="match status" value="1"/>
</dbReference>
<name>A0A6A6PST3_9PEZI</name>
<proteinExistence type="predicted"/>